<dbReference type="Pfam" id="PF13976">
    <property type="entry name" value="gag_pre-integrs"/>
    <property type="match status" value="1"/>
</dbReference>
<dbReference type="CDD" id="cd00207">
    <property type="entry name" value="fer2"/>
    <property type="match status" value="1"/>
</dbReference>
<dbReference type="PANTHER" id="PTHR42648">
    <property type="entry name" value="TRANSPOSASE, PUTATIVE-RELATED"/>
    <property type="match status" value="1"/>
</dbReference>
<dbReference type="Pfam" id="PF00111">
    <property type="entry name" value="Fer2"/>
    <property type="match status" value="1"/>
</dbReference>
<dbReference type="GeneID" id="103625981"/>
<dbReference type="GO" id="GO:0015074">
    <property type="term" value="P:DNA integration"/>
    <property type="evidence" value="ECO:0007669"/>
    <property type="project" value="InterPro"/>
</dbReference>
<dbReference type="Gene3D" id="3.10.20.30">
    <property type="match status" value="1"/>
</dbReference>
<dbReference type="InterPro" id="IPR012337">
    <property type="entry name" value="RNaseH-like_sf"/>
</dbReference>
<evidence type="ECO:0000259" key="3">
    <source>
        <dbReference type="PROSITE" id="PS50994"/>
    </source>
</evidence>
<dbReference type="SUPFAM" id="SSF53098">
    <property type="entry name" value="Ribonuclease H-like"/>
    <property type="match status" value="1"/>
</dbReference>
<dbReference type="InterPro" id="IPR001584">
    <property type="entry name" value="Integrase_cat-core"/>
</dbReference>
<reference evidence="4" key="1">
    <citation type="journal article" date="2009" name="PLoS Genet.">
        <title>Sequencing, mapping, and analysis of 27,455 maize full-length cDNAs.</title>
        <authorList>
            <person name="Soderlund C."/>
            <person name="Descour A."/>
            <person name="Kudrna D."/>
            <person name="Bomhoff M."/>
            <person name="Boyd L."/>
            <person name="Currie J."/>
            <person name="Angelova A."/>
            <person name="Collura K."/>
            <person name="Wissotski M."/>
            <person name="Ashley E."/>
            <person name="Morrow D."/>
            <person name="Fernandes J."/>
            <person name="Walbot V."/>
            <person name="Yu Y."/>
        </authorList>
    </citation>
    <scope>NUCLEOTIDE SEQUENCE</scope>
    <source>
        <strain evidence="4">B73</strain>
    </source>
</reference>
<keyword evidence="2" id="KW-0411">Iron-sulfur</keyword>
<organism evidence="4">
    <name type="scientific">Zea mays</name>
    <name type="common">Maize</name>
    <dbReference type="NCBI Taxonomy" id="4577"/>
    <lineage>
        <taxon>Eukaryota</taxon>
        <taxon>Viridiplantae</taxon>
        <taxon>Streptophyta</taxon>
        <taxon>Embryophyta</taxon>
        <taxon>Tracheophyta</taxon>
        <taxon>Spermatophyta</taxon>
        <taxon>Magnoliopsida</taxon>
        <taxon>Liliopsida</taxon>
        <taxon>Poales</taxon>
        <taxon>Poaceae</taxon>
        <taxon>PACMAD clade</taxon>
        <taxon>Panicoideae</taxon>
        <taxon>Andropogonodae</taxon>
        <taxon>Andropogoneae</taxon>
        <taxon>Tripsacinae</taxon>
        <taxon>Zea</taxon>
    </lineage>
</organism>
<dbReference type="InterPro" id="IPR036010">
    <property type="entry name" value="2Fe-2S_ferredoxin-like_sf"/>
</dbReference>
<keyword evidence="1" id="KW-0479">Metal-binding</keyword>
<dbReference type="PANTHER" id="PTHR42648:SF21">
    <property type="entry name" value="CYSTEINE-RICH RLK (RECEPTOR-LIKE PROTEIN KINASE) 8"/>
    <property type="match status" value="1"/>
</dbReference>
<dbReference type="ExpressionAtlas" id="B4FWE7">
    <property type="expression patterns" value="baseline and differential"/>
</dbReference>
<dbReference type="Pfam" id="PF00665">
    <property type="entry name" value="rve"/>
    <property type="match status" value="1"/>
</dbReference>
<dbReference type="OrthoDB" id="1885901at2759"/>
<evidence type="ECO:0000256" key="1">
    <source>
        <dbReference type="ARBA" id="ARBA00022714"/>
    </source>
</evidence>
<dbReference type="InterPro" id="IPR039537">
    <property type="entry name" value="Retrotran_Ty1/copia-like"/>
</dbReference>
<dbReference type="InterPro" id="IPR036397">
    <property type="entry name" value="RNaseH_sf"/>
</dbReference>
<dbReference type="InterPro" id="IPR012675">
    <property type="entry name" value="Beta-grasp_dom_sf"/>
</dbReference>
<evidence type="ECO:0000313" key="4">
    <source>
        <dbReference type="EMBL" id="ACF86440.1"/>
    </source>
</evidence>
<dbReference type="GO" id="GO:0051537">
    <property type="term" value="F:2 iron, 2 sulfur cluster binding"/>
    <property type="evidence" value="ECO:0007669"/>
    <property type="project" value="UniProtKB-KW"/>
</dbReference>
<name>B4FWE7_MAIZE</name>
<dbReference type="InterPro" id="IPR025724">
    <property type="entry name" value="GAG-pre-integrase_dom"/>
</dbReference>
<dbReference type="InterPro" id="IPR001041">
    <property type="entry name" value="2Fe-2S_ferredoxin-type"/>
</dbReference>
<keyword evidence="1" id="KW-0408">Iron</keyword>
<dbReference type="RefSeq" id="XP_008644598.1">
    <property type="nucleotide sequence ID" value="XM_008646376.4"/>
</dbReference>
<keyword evidence="1" id="KW-0001">2Fe-2S</keyword>
<dbReference type="EMBL" id="BT041435">
    <property type="protein sequence ID" value="ACF86440.1"/>
    <property type="molecule type" value="mRNA"/>
</dbReference>
<dbReference type="KEGG" id="zma:103625981"/>
<accession>B4FWE7</accession>
<dbReference type="GO" id="GO:0003676">
    <property type="term" value="F:nucleic acid binding"/>
    <property type="evidence" value="ECO:0007669"/>
    <property type="project" value="InterPro"/>
</dbReference>
<dbReference type="Gene3D" id="3.30.420.10">
    <property type="entry name" value="Ribonuclease H-like superfamily/Ribonuclease H"/>
    <property type="match status" value="1"/>
</dbReference>
<dbReference type="SUPFAM" id="SSF54292">
    <property type="entry name" value="2Fe-2S ferredoxin-like"/>
    <property type="match status" value="1"/>
</dbReference>
<sequence>MGWLWHRRLAHVGMKNLHKLLKGEHILGLTNVHFEKDRICSACQAGKQVGAHHPHKNIMTTDRPLELLHMDLFGPIAYISIGGSKYCLVIVDDYSRFTWVFFLQEKSQTQETLKGFLRRAQNEFGLRIKKIRSDNGTEFKNSQIEGFLEEEGIKHEFSSPYTPQQNGVVERKNRTLLDMARTMLDEYKTPDRFWAAAVNTACYAINRLYLHRILKKTSYELLTGCCTSCAVRIKSGQIRQPEALGISAELKDKGYALLCVGFPSGDVEVETQDEDEVYWLQFGRYFARGPVERDDYALELAMGDE</sequence>
<feature type="domain" description="Integrase catalytic" evidence="3">
    <location>
        <begin position="60"/>
        <end position="226"/>
    </location>
</feature>
<proteinExistence type="evidence at transcript level"/>
<evidence type="ECO:0000256" key="2">
    <source>
        <dbReference type="ARBA" id="ARBA00023014"/>
    </source>
</evidence>
<dbReference type="AlphaFoldDB" id="B4FWE7"/>
<protein>
    <recommendedName>
        <fullName evidence="3">Integrase catalytic domain-containing protein</fullName>
    </recommendedName>
</protein>
<dbReference type="PROSITE" id="PS50994">
    <property type="entry name" value="INTEGRASE"/>
    <property type="match status" value="1"/>
</dbReference>